<organism evidence="4 5">
    <name type="scientific">Aerosakkonema funiforme FACHB-1375</name>
    <dbReference type="NCBI Taxonomy" id="2949571"/>
    <lineage>
        <taxon>Bacteria</taxon>
        <taxon>Bacillati</taxon>
        <taxon>Cyanobacteriota</taxon>
        <taxon>Cyanophyceae</taxon>
        <taxon>Oscillatoriophycideae</taxon>
        <taxon>Aerosakkonematales</taxon>
        <taxon>Aerosakkonemataceae</taxon>
        <taxon>Aerosakkonema</taxon>
    </lineage>
</organism>
<dbReference type="GO" id="GO:0016887">
    <property type="term" value="F:ATP hydrolysis activity"/>
    <property type="evidence" value="ECO:0007669"/>
    <property type="project" value="InterPro"/>
</dbReference>
<keyword evidence="2" id="KW-0067">ATP-binding</keyword>
<dbReference type="PANTHER" id="PTHR42960:SF1">
    <property type="entry name" value="YCF46 PROTEIN"/>
    <property type="match status" value="1"/>
</dbReference>
<keyword evidence="5" id="KW-1185">Reference proteome</keyword>
<keyword evidence="1" id="KW-0547">Nucleotide-binding</keyword>
<protein>
    <submittedName>
        <fullName evidence="4">AAA family ATPase</fullName>
    </submittedName>
</protein>
<dbReference type="EMBL" id="JACJPW010000225">
    <property type="protein sequence ID" value="MBD2186515.1"/>
    <property type="molecule type" value="Genomic_DNA"/>
</dbReference>
<evidence type="ECO:0000259" key="3">
    <source>
        <dbReference type="Pfam" id="PF00004"/>
    </source>
</evidence>
<dbReference type="Gene3D" id="3.40.50.300">
    <property type="entry name" value="P-loop containing nucleotide triphosphate hydrolases"/>
    <property type="match status" value="1"/>
</dbReference>
<evidence type="ECO:0000256" key="1">
    <source>
        <dbReference type="ARBA" id="ARBA00022741"/>
    </source>
</evidence>
<dbReference type="InterPro" id="IPR027417">
    <property type="entry name" value="P-loop_NTPase"/>
</dbReference>
<evidence type="ECO:0000256" key="2">
    <source>
        <dbReference type="ARBA" id="ARBA00022840"/>
    </source>
</evidence>
<reference evidence="4" key="2">
    <citation type="submission" date="2020-08" db="EMBL/GenBank/DDBJ databases">
        <authorList>
            <person name="Chen M."/>
            <person name="Teng W."/>
            <person name="Zhao L."/>
            <person name="Hu C."/>
            <person name="Zhou Y."/>
            <person name="Han B."/>
            <person name="Song L."/>
            <person name="Shu W."/>
        </authorList>
    </citation>
    <scope>NUCLEOTIDE SEQUENCE</scope>
    <source>
        <strain evidence="4">FACHB-1375</strain>
    </source>
</reference>
<proteinExistence type="predicted"/>
<accession>A0A926ZKW9</accession>
<reference evidence="4" key="1">
    <citation type="journal article" date="2015" name="ISME J.">
        <title>Draft Genome Sequence of Streptomyces incarnatus NRRL8089, which Produces the Nucleoside Antibiotic Sinefungin.</title>
        <authorList>
            <person name="Oshima K."/>
            <person name="Hattori M."/>
            <person name="Shimizu H."/>
            <person name="Fukuda K."/>
            <person name="Nemoto M."/>
            <person name="Inagaki K."/>
            <person name="Tamura T."/>
        </authorList>
    </citation>
    <scope>NUCLEOTIDE SEQUENCE</scope>
    <source>
        <strain evidence="4">FACHB-1375</strain>
    </source>
</reference>
<dbReference type="GO" id="GO:0005524">
    <property type="term" value="F:ATP binding"/>
    <property type="evidence" value="ECO:0007669"/>
    <property type="project" value="UniProtKB-KW"/>
</dbReference>
<dbReference type="InterPro" id="IPR003959">
    <property type="entry name" value="ATPase_AAA_core"/>
</dbReference>
<sequence length="242" mass="26670">MLTPDTSGKNELEQLAMISNLAYDLPTRGQQQFVVALETYAELPQELIPLVPVLVNPLPDASQVRQIVQDFSNQLFLAPAELEQLVRTCRGLPIGELSTLWQRLLSNGCTTKQLIDEVLTYKKSKLKGQGIEFISEPDVPAAGGLDLLEEMLERAAALLKPEAKEHNLKFPKGMILWGPPGTGKSLSAKLAAKKMGVPMVAADWSSLRGATAYESRKNLREFLQLCDSLGEYGLVLYFDLSK</sequence>
<dbReference type="SUPFAM" id="SSF52540">
    <property type="entry name" value="P-loop containing nucleoside triphosphate hydrolases"/>
    <property type="match status" value="1"/>
</dbReference>
<evidence type="ECO:0000313" key="5">
    <source>
        <dbReference type="Proteomes" id="UP000641646"/>
    </source>
</evidence>
<name>A0A926ZKW9_9CYAN</name>
<dbReference type="InterPro" id="IPR052381">
    <property type="entry name" value="AAA_domain_protein"/>
</dbReference>
<feature type="domain" description="ATPase AAA-type core" evidence="3">
    <location>
        <begin position="174"/>
        <end position="229"/>
    </location>
</feature>
<dbReference type="AlphaFoldDB" id="A0A926ZKW9"/>
<dbReference type="Pfam" id="PF00004">
    <property type="entry name" value="AAA"/>
    <property type="match status" value="1"/>
</dbReference>
<gene>
    <name evidence="4" type="ORF">H6G03_36625</name>
</gene>
<dbReference type="PANTHER" id="PTHR42960">
    <property type="entry name" value="YCF46 PROTEIN"/>
    <property type="match status" value="1"/>
</dbReference>
<evidence type="ECO:0000313" key="4">
    <source>
        <dbReference type="EMBL" id="MBD2186515.1"/>
    </source>
</evidence>
<dbReference type="Proteomes" id="UP000641646">
    <property type="component" value="Unassembled WGS sequence"/>
</dbReference>
<comment type="caution">
    <text evidence="4">The sequence shown here is derived from an EMBL/GenBank/DDBJ whole genome shotgun (WGS) entry which is preliminary data.</text>
</comment>